<dbReference type="SUPFAM" id="SSF56655">
    <property type="entry name" value="Carbohydrate phosphatase"/>
    <property type="match status" value="1"/>
</dbReference>
<dbReference type="AlphaFoldDB" id="R1F4D4"/>
<dbReference type="Gene3D" id="3.30.540.10">
    <property type="entry name" value="Fructose-1,6-Bisphosphatase, subunit A, domain 1"/>
    <property type="match status" value="1"/>
</dbReference>
<organism evidence="1">
    <name type="scientific">Emiliania huxleyi</name>
    <name type="common">Coccolithophore</name>
    <name type="synonym">Pontosphaera huxleyi</name>
    <dbReference type="NCBI Taxonomy" id="2903"/>
    <lineage>
        <taxon>Eukaryota</taxon>
        <taxon>Haptista</taxon>
        <taxon>Haptophyta</taxon>
        <taxon>Prymnesiophyceae</taxon>
        <taxon>Isochrysidales</taxon>
        <taxon>Noelaerhabdaceae</taxon>
        <taxon>Emiliania</taxon>
    </lineage>
</organism>
<dbReference type="HOGENOM" id="CLU_2091110_0_0_1"/>
<gene>
    <name evidence="1" type="ORF">EMIHUDRAFT_254177</name>
</gene>
<sequence>MSEGSSAVLLSTCAEACGELSELVAAIYGLVSADGSAATLKQDKSVFTLADGLVQALLRRLLAPHVASIVGEEDESEISVDRPPFRAGELIAPAELEALVLRTRDRVDALSGQLAGGA</sequence>
<name>R1F4D4_EMIHU</name>
<feature type="non-terminal residue" evidence="1">
    <location>
        <position position="118"/>
    </location>
</feature>
<dbReference type="RefSeq" id="XP_005780443.1">
    <property type="nucleotide sequence ID" value="XM_005780386.1"/>
</dbReference>
<dbReference type="GeneID" id="17273561"/>
<reference evidence="1" key="1">
    <citation type="submission" date="2012-07" db="EMBL/GenBank/DDBJ databases">
        <title>Genome variability drives Emilianias global distribution.</title>
        <authorList>
            <consortium name="DOE Joint Genome Institute"/>
            <person name="Read B."/>
            <person name="Kegel J."/>
            <person name="Klute M."/>
            <person name="Kuo A."/>
            <person name="Lefebvre S.C."/>
            <person name="Maumus F."/>
            <person name="Mayer C."/>
            <person name="Miller J."/>
            <person name="Allen A."/>
            <person name="Bidle K."/>
            <person name="Borodovsky M."/>
            <person name="Bowler C."/>
            <person name="Brownlee C."/>
            <person name="Claverie J.-M."/>
            <person name="Cock M."/>
            <person name="De Vargas C."/>
            <person name="Elias M."/>
            <person name="Frickenhaus S."/>
            <person name="Gladyshev V.N."/>
            <person name="Gonzalez K."/>
            <person name="Guda C."/>
            <person name="Hadaegh A."/>
            <person name="Herman E."/>
            <person name="Iglesias-Rodriguez D."/>
            <person name="Jones B."/>
            <person name="Lawson T."/>
            <person name="Leese F."/>
            <person name="Lin Y.-C."/>
            <person name="Lindquist E."/>
            <person name="Lobanov A."/>
            <person name="Lucas S."/>
            <person name="Malik S.-H.B."/>
            <person name="Marsh M.E."/>
            <person name="Mock T."/>
            <person name="Monier A."/>
            <person name="Moreau H."/>
            <person name="Mueller-Roeber B."/>
            <person name="Napier J."/>
            <person name="Ogata H."/>
            <person name="Parker M."/>
            <person name="Probert I."/>
            <person name="Quesneville H."/>
            <person name="Raines C."/>
            <person name="Rensing S."/>
            <person name="Riano-Pachon D.M."/>
            <person name="Richier S."/>
            <person name="Rokitta S."/>
            <person name="Salamov A."/>
            <person name="Sarno A.F."/>
            <person name="Schmutz J."/>
            <person name="Schroeder D."/>
            <person name="Shiraiwa Y."/>
            <person name="Soanes D.M."/>
            <person name="Valentin K."/>
            <person name="Van Der Giezen M."/>
            <person name="Van Der Peer Y."/>
            <person name="Vardi A."/>
            <person name="Verret F."/>
            <person name="Von Dassow P."/>
            <person name="Wheeler G."/>
            <person name="Williams B."/>
            <person name="Wilson W."/>
            <person name="Wolfe G."/>
            <person name="Wurch L.L."/>
            <person name="Young J."/>
            <person name="Dacks J.B."/>
            <person name="Delwiche C.F."/>
            <person name="Dyhrman S."/>
            <person name="Glockner G."/>
            <person name="John U."/>
            <person name="Richards T."/>
            <person name="Worden A.Z."/>
            <person name="Zhang X."/>
            <person name="Grigoriev I.V."/>
        </authorList>
    </citation>
    <scope>NUCLEOTIDE SEQUENCE</scope>
    <source>
        <strain evidence="1">CCMP1516</strain>
    </source>
</reference>
<dbReference type="EMBL" id="KB864981">
    <property type="protein sequence ID" value="EOD28014.1"/>
    <property type="molecule type" value="Genomic_DNA"/>
</dbReference>
<proteinExistence type="predicted"/>
<accession>R1F4D4</accession>
<evidence type="ECO:0000313" key="1">
    <source>
        <dbReference type="EMBL" id="EOD28014.1"/>
    </source>
</evidence>
<protein>
    <submittedName>
        <fullName evidence="1">Uncharacterized protein</fullName>
    </submittedName>
</protein>
<dbReference type="KEGG" id="ehx:EMIHUDRAFT_254177"/>